<dbReference type="AlphaFoldDB" id="A0A1Y6CPI7"/>
<accession>A0A1Y6CPI7</accession>
<gene>
    <name evidence="1" type="ORF">SAMN06296036_1345</name>
</gene>
<dbReference type="RefSeq" id="WP_132325824.1">
    <property type="nucleotide sequence ID" value="NZ_FWZT01000034.1"/>
</dbReference>
<dbReference type="STRING" id="1513793.SAMN06296036_1345"/>
<protein>
    <submittedName>
        <fullName evidence="1">Uncharacterized protein</fullName>
    </submittedName>
</protein>
<dbReference type="EMBL" id="FWZT01000034">
    <property type="protein sequence ID" value="SMF79863.1"/>
    <property type="molecule type" value="Genomic_DNA"/>
</dbReference>
<evidence type="ECO:0000313" key="1">
    <source>
        <dbReference type="EMBL" id="SMF79863.1"/>
    </source>
</evidence>
<name>A0A1Y6CPI7_9BACT</name>
<reference evidence="2" key="1">
    <citation type="submission" date="2017-04" db="EMBL/GenBank/DDBJ databases">
        <authorList>
            <person name="Varghese N."/>
            <person name="Submissions S."/>
        </authorList>
    </citation>
    <scope>NUCLEOTIDE SEQUENCE [LARGE SCALE GENOMIC DNA]</scope>
    <source>
        <strain evidence="2">RKEM611</strain>
    </source>
</reference>
<evidence type="ECO:0000313" key="2">
    <source>
        <dbReference type="Proteomes" id="UP000192907"/>
    </source>
</evidence>
<organism evidence="1 2">
    <name type="scientific">Pseudobacteriovorax antillogorgiicola</name>
    <dbReference type="NCBI Taxonomy" id="1513793"/>
    <lineage>
        <taxon>Bacteria</taxon>
        <taxon>Pseudomonadati</taxon>
        <taxon>Bdellovibrionota</taxon>
        <taxon>Oligoflexia</taxon>
        <taxon>Oligoflexales</taxon>
        <taxon>Pseudobacteriovoracaceae</taxon>
        <taxon>Pseudobacteriovorax</taxon>
    </lineage>
</organism>
<keyword evidence="2" id="KW-1185">Reference proteome</keyword>
<dbReference type="Proteomes" id="UP000192907">
    <property type="component" value="Unassembled WGS sequence"/>
</dbReference>
<sequence>MFVSKPSNDIQGKLAPVRSNQNWKTLYLPNSGECYDSLLDGGMDSQVYSYDLNQYVRAYDRRFVISMHMRDLVESKAKYSYPGSCKYVETRFAAKETRCETLGDSGVDYCSLAPQGAGYFVYLWMEDSSKSFMVFNRWD</sequence>
<proteinExistence type="predicted"/>